<dbReference type="EMBL" id="CP073041">
    <property type="protein sequence ID" value="UXE64127.1"/>
    <property type="molecule type" value="Genomic_DNA"/>
</dbReference>
<accession>A0A977L242</accession>
<sequence>MNLSLSLVYDQLNAVAQSPDYWTILNTAFGINYNTTLAATLQQQWQTGDFSALPPIQILSSEVLGNASGAYAASNNTIYLADSFVATATPEALSAVILEEIGHFVDAQINTVDTQGDEGELFSDLVRGITPTATELNRLQTENDQAMITIDGQQVAIEMATNVFTEKTGTANPFNGVNVGGNAAPFLQDIDGDRDLDLIVGRADGTLSYYKNTSTATAPVYTAQTGTANPFNGIDSGNNSTPTLAKVDQDVLFDLVVGNNGGTLSIYKNTTPNIANPVYTLQSSWINVDVGTYSTPTVVNVNGDGFNDVVSGESGGVINYYKYTGSLTVPAYTAQTGTANPFNSINLGASILTLVST</sequence>
<dbReference type="SUPFAM" id="SSF69318">
    <property type="entry name" value="Integrin alpha N-terminal domain"/>
    <property type="match status" value="1"/>
</dbReference>
<evidence type="ECO:0008006" key="2">
    <source>
        <dbReference type="Google" id="ProtNLM"/>
    </source>
</evidence>
<reference evidence="1" key="1">
    <citation type="submission" date="2021-04" db="EMBL/GenBank/DDBJ databases">
        <title>Genome sequence of Woronichinia naegeliana from Washington state freshwater lake bloom.</title>
        <authorList>
            <person name="Dreher T.W."/>
        </authorList>
    </citation>
    <scope>NUCLEOTIDE SEQUENCE</scope>
    <source>
        <strain evidence="1">WA131</strain>
    </source>
</reference>
<dbReference type="Proteomes" id="UP001065613">
    <property type="component" value="Chromosome"/>
</dbReference>
<evidence type="ECO:0000313" key="1">
    <source>
        <dbReference type="EMBL" id="UXE64127.1"/>
    </source>
</evidence>
<protein>
    <recommendedName>
        <fullName evidence="2">VCBS repeat-containing protein</fullName>
    </recommendedName>
</protein>
<dbReference type="AlphaFoldDB" id="A0A977L242"/>
<organism evidence="1">
    <name type="scientific">Woronichinia naegeliana WA131</name>
    <dbReference type="NCBI Taxonomy" id="2824559"/>
    <lineage>
        <taxon>Bacteria</taxon>
        <taxon>Bacillati</taxon>
        <taxon>Cyanobacteriota</taxon>
        <taxon>Cyanophyceae</taxon>
        <taxon>Synechococcales</taxon>
        <taxon>Coelosphaeriaceae</taxon>
        <taxon>Woronichinia</taxon>
    </lineage>
</organism>
<proteinExistence type="predicted"/>
<dbReference type="Gene3D" id="2.130.10.130">
    <property type="entry name" value="Integrin alpha, N-terminal"/>
    <property type="match status" value="1"/>
</dbReference>
<dbReference type="KEGG" id="wna:KA717_17370"/>
<dbReference type="InterPro" id="IPR028994">
    <property type="entry name" value="Integrin_alpha_N"/>
</dbReference>
<name>A0A977L242_9CYAN</name>
<gene>
    <name evidence="1" type="ORF">KA717_17370</name>
</gene>